<dbReference type="EMBL" id="FQWQ01000001">
    <property type="protein sequence ID" value="SHG53464.1"/>
    <property type="molecule type" value="Genomic_DNA"/>
</dbReference>
<feature type="chain" id="PRO_5012996958" evidence="1">
    <location>
        <begin position="21"/>
        <end position="332"/>
    </location>
</feature>
<evidence type="ECO:0000256" key="1">
    <source>
        <dbReference type="SAM" id="SignalP"/>
    </source>
</evidence>
<dbReference type="RefSeq" id="WP_073131115.1">
    <property type="nucleotide sequence ID" value="NZ_FQWQ01000001.1"/>
</dbReference>
<dbReference type="STRING" id="947013.SAMN04488109_0707"/>
<dbReference type="SUPFAM" id="SSF56784">
    <property type="entry name" value="HAD-like"/>
    <property type="match status" value="1"/>
</dbReference>
<dbReference type="InterPro" id="IPR036412">
    <property type="entry name" value="HAD-like_sf"/>
</dbReference>
<keyword evidence="1" id="KW-0732">Signal</keyword>
<dbReference type="Proteomes" id="UP000184212">
    <property type="component" value="Unassembled WGS sequence"/>
</dbReference>
<dbReference type="InterPro" id="IPR023214">
    <property type="entry name" value="HAD_sf"/>
</dbReference>
<dbReference type="OrthoDB" id="9799365at2"/>
<accession>A0A1M5KKV4</accession>
<gene>
    <name evidence="2" type="ORF">SAMN04488109_0707</name>
</gene>
<evidence type="ECO:0000313" key="3">
    <source>
        <dbReference type="Proteomes" id="UP000184212"/>
    </source>
</evidence>
<sequence>MKRNLLVVILLLSVATSCRKADGEKTDVAAIVDTDPLPSWNDGEVKRAIIDYVNRVTKDSSVDYIPAEDRIATFDNDGTLWAERPYVQELFAFYQAKQMVAKQPALAKKQPFKAMVEGDKAFFAKGGDKALIAAVGATHTGMSEDEFEASSKTFFASATYPGKNVPLKQIRYLPQLELLDFLRVHGFKIYICTGGTVELVRSMARDFYGIPPEQIIGTSFKYVYADSSRKIYREPALNHFNDKEGKPVGIQLAIGKHPVLACGNEGGKGDIAMLAFSQAGKYPSLQLLVNHDDGAREFEYSEPDSASLKAANKNHWRIISIKNDWKEVFPKP</sequence>
<keyword evidence="2" id="KW-0378">Hydrolase</keyword>
<dbReference type="AlphaFoldDB" id="A0A1M5KKV4"/>
<proteinExistence type="predicted"/>
<evidence type="ECO:0000313" key="2">
    <source>
        <dbReference type="EMBL" id="SHG53464.1"/>
    </source>
</evidence>
<feature type="signal peptide" evidence="1">
    <location>
        <begin position="1"/>
        <end position="20"/>
    </location>
</feature>
<keyword evidence="3" id="KW-1185">Reference proteome</keyword>
<dbReference type="Gene3D" id="3.40.50.1000">
    <property type="entry name" value="HAD superfamily/HAD-like"/>
    <property type="match status" value="1"/>
</dbReference>
<reference evidence="2 3" key="1">
    <citation type="submission" date="2016-11" db="EMBL/GenBank/DDBJ databases">
        <authorList>
            <person name="Jaros S."/>
            <person name="Januszkiewicz K."/>
            <person name="Wedrychowicz H."/>
        </authorList>
    </citation>
    <scope>NUCLEOTIDE SEQUENCE [LARGE SCALE GENOMIC DNA]</scope>
    <source>
        <strain evidence="2 3">DSM 24574</strain>
    </source>
</reference>
<organism evidence="2 3">
    <name type="scientific">Chryseolinea serpens</name>
    <dbReference type="NCBI Taxonomy" id="947013"/>
    <lineage>
        <taxon>Bacteria</taxon>
        <taxon>Pseudomonadati</taxon>
        <taxon>Bacteroidota</taxon>
        <taxon>Cytophagia</taxon>
        <taxon>Cytophagales</taxon>
        <taxon>Fulvivirgaceae</taxon>
        <taxon>Chryseolinea</taxon>
    </lineage>
</organism>
<name>A0A1M5KKV4_9BACT</name>
<protein>
    <submittedName>
        <fullName evidence="2">Haloacid dehalogenase-like hydrolase</fullName>
    </submittedName>
</protein>
<dbReference type="Pfam" id="PF12710">
    <property type="entry name" value="HAD"/>
    <property type="match status" value="1"/>
</dbReference>
<dbReference type="GO" id="GO:0016787">
    <property type="term" value="F:hydrolase activity"/>
    <property type="evidence" value="ECO:0007669"/>
    <property type="project" value="UniProtKB-KW"/>
</dbReference>
<dbReference type="PROSITE" id="PS51257">
    <property type="entry name" value="PROKAR_LIPOPROTEIN"/>
    <property type="match status" value="1"/>
</dbReference>